<dbReference type="VEuPathDB" id="FungiDB:FPRO_13368"/>
<feature type="transmembrane region" description="Helical" evidence="1">
    <location>
        <begin position="47"/>
        <end position="66"/>
    </location>
</feature>
<comment type="caution">
    <text evidence="2">The sequence shown here is derived from an EMBL/GenBank/DDBJ whole genome shotgun (WGS) entry which is preliminary data.</text>
</comment>
<evidence type="ECO:0000313" key="3">
    <source>
        <dbReference type="Proteomes" id="UP000183971"/>
    </source>
</evidence>
<name>A0A1L7W5S1_FUSPR</name>
<feature type="transmembrane region" description="Helical" evidence="1">
    <location>
        <begin position="6"/>
        <end position="26"/>
    </location>
</feature>
<dbReference type="AlphaFoldDB" id="A0A1L7W5S1"/>
<organism evidence="2 3">
    <name type="scientific">Fusarium proliferatum (strain ET1)</name>
    <name type="common">Orchid endophyte fungus</name>
    <dbReference type="NCBI Taxonomy" id="1227346"/>
    <lineage>
        <taxon>Eukaryota</taxon>
        <taxon>Fungi</taxon>
        <taxon>Dikarya</taxon>
        <taxon>Ascomycota</taxon>
        <taxon>Pezizomycotina</taxon>
        <taxon>Sordariomycetes</taxon>
        <taxon>Hypocreomycetidae</taxon>
        <taxon>Hypocreales</taxon>
        <taxon>Nectriaceae</taxon>
        <taxon>Fusarium</taxon>
        <taxon>Fusarium fujikuroi species complex</taxon>
    </lineage>
</organism>
<dbReference type="EMBL" id="FJOF01000012">
    <property type="protein sequence ID" value="CZR47701.1"/>
    <property type="molecule type" value="Genomic_DNA"/>
</dbReference>
<gene>
    <name evidence="2" type="ORF">FPRO_13368</name>
</gene>
<protein>
    <submittedName>
        <fullName evidence="2">Uncharacterized protein</fullName>
    </submittedName>
</protein>
<keyword evidence="1" id="KW-0472">Membrane</keyword>
<reference evidence="3" key="1">
    <citation type="journal article" date="2016" name="Genome Biol. Evol.">
        <title>Comparative 'omics' of the Fusarium fujikuroi species complex highlights differences in genetic potential and metabolite synthesis.</title>
        <authorList>
            <person name="Niehaus E.-M."/>
            <person name="Muensterkoetter M."/>
            <person name="Proctor R.H."/>
            <person name="Brown D.W."/>
            <person name="Sharon A."/>
            <person name="Idan Y."/>
            <person name="Oren-Young L."/>
            <person name="Sieber C.M."/>
            <person name="Novak O."/>
            <person name="Pencik A."/>
            <person name="Tarkowska D."/>
            <person name="Hromadova K."/>
            <person name="Freeman S."/>
            <person name="Maymon M."/>
            <person name="Elazar M."/>
            <person name="Youssef S.A."/>
            <person name="El-Shabrawy E.S.M."/>
            <person name="Shalaby A.B.A."/>
            <person name="Houterman P."/>
            <person name="Brock N.L."/>
            <person name="Burkhardt I."/>
            <person name="Tsavkelova E.A."/>
            <person name="Dickschat J.S."/>
            <person name="Galuszka P."/>
            <person name="Gueldener U."/>
            <person name="Tudzynski B."/>
        </authorList>
    </citation>
    <scope>NUCLEOTIDE SEQUENCE [LARGE SCALE GENOMIC DNA]</scope>
    <source>
        <strain evidence="3">ET1</strain>
    </source>
</reference>
<feature type="transmembrane region" description="Helical" evidence="1">
    <location>
        <begin position="86"/>
        <end position="104"/>
    </location>
</feature>
<dbReference type="RefSeq" id="XP_031088234.1">
    <property type="nucleotide sequence ID" value="XM_031222812.1"/>
</dbReference>
<dbReference type="GeneID" id="42058231"/>
<proteinExistence type="predicted"/>
<sequence length="132" mass="15065">MYEIYTLWVLSAIPCSCILKMITGPMPAAPSHLSLIHRLKYYLCHHVYRQTIFAVAVFAMLGHLLIAIEEGLHGRLFKASQLFLDFLISMATAVVACFFGTVYGRRGPPEAEAQVVEEINDLYLTIVQYYWY</sequence>
<keyword evidence="3" id="KW-1185">Reference proteome</keyword>
<keyword evidence="1" id="KW-0812">Transmembrane</keyword>
<evidence type="ECO:0000256" key="1">
    <source>
        <dbReference type="SAM" id="Phobius"/>
    </source>
</evidence>
<keyword evidence="1" id="KW-1133">Transmembrane helix</keyword>
<dbReference type="Proteomes" id="UP000183971">
    <property type="component" value="Unassembled WGS sequence"/>
</dbReference>
<evidence type="ECO:0000313" key="2">
    <source>
        <dbReference type="EMBL" id="CZR47701.1"/>
    </source>
</evidence>
<accession>A0A1L7W5S1</accession>